<dbReference type="EMBL" id="JBGMDY010000011">
    <property type="protein sequence ID" value="KAL2317299.1"/>
    <property type="molecule type" value="Genomic_DNA"/>
</dbReference>
<name>A0ABD1L1B1_9FABA</name>
<dbReference type="AlphaFoldDB" id="A0ABD1L1B1"/>
<reference evidence="1 2" key="1">
    <citation type="submission" date="2024-08" db="EMBL/GenBank/DDBJ databases">
        <title>Insights into the chromosomal genome structure of Flemingia macrophylla.</title>
        <authorList>
            <person name="Ding Y."/>
            <person name="Zhao Y."/>
            <person name="Bi W."/>
            <person name="Wu M."/>
            <person name="Zhao G."/>
            <person name="Gong Y."/>
            <person name="Li W."/>
            <person name="Zhang P."/>
        </authorList>
    </citation>
    <scope>NUCLEOTIDE SEQUENCE [LARGE SCALE GENOMIC DNA]</scope>
    <source>
        <strain evidence="1">DYQJB</strain>
        <tissue evidence="1">Leaf</tissue>
    </source>
</reference>
<gene>
    <name evidence="1" type="ORF">Fmac_031175</name>
</gene>
<protein>
    <submittedName>
        <fullName evidence="1">Uncharacterized protein</fullName>
    </submittedName>
</protein>
<proteinExistence type="predicted"/>
<dbReference type="PANTHER" id="PTHR33385">
    <property type="entry name" value="PROTEIN XRI1"/>
    <property type="match status" value="1"/>
</dbReference>
<keyword evidence="2" id="KW-1185">Reference proteome</keyword>
<accession>A0ABD1L1B1</accession>
<dbReference type="Proteomes" id="UP001603857">
    <property type="component" value="Unassembled WGS sequence"/>
</dbReference>
<dbReference type="PANTHER" id="PTHR33385:SF13">
    <property type="entry name" value="PROTEIN XRI1"/>
    <property type="match status" value="1"/>
</dbReference>
<dbReference type="InterPro" id="IPR039933">
    <property type="entry name" value="XRI1"/>
</dbReference>
<sequence>MFILFLLTCAEREGTPGVFFSDLNDFSSNSSMELDIGTTSTYQTLDPWFQSDTSTGYLQDVIVGRDARLEEQNLPSCSKDPKVDQIPILPTTTHPLNGCGITYQKEFFTANQSSSPESGTHEALQHADCGFTHQKNFITTNQNQLSSPQSDKHEALQHADRNFTHQKNFTATSQNQSSLPQSDTHEALQHADRGFTHQKYFITTNQNQSSLPKSNTLGVVRHDPASGKRRKIAYPFEIVKSGGVEGETTLKDINKMISLTTPSSSKPPLPSRVTRPCKLAPVMSKKQVTSLTRVPTRGTGSITITRITD</sequence>
<comment type="caution">
    <text evidence="1">The sequence shown here is derived from an EMBL/GenBank/DDBJ whole genome shotgun (WGS) entry which is preliminary data.</text>
</comment>
<evidence type="ECO:0000313" key="1">
    <source>
        <dbReference type="EMBL" id="KAL2317299.1"/>
    </source>
</evidence>
<organism evidence="1 2">
    <name type="scientific">Flemingia macrophylla</name>
    <dbReference type="NCBI Taxonomy" id="520843"/>
    <lineage>
        <taxon>Eukaryota</taxon>
        <taxon>Viridiplantae</taxon>
        <taxon>Streptophyta</taxon>
        <taxon>Embryophyta</taxon>
        <taxon>Tracheophyta</taxon>
        <taxon>Spermatophyta</taxon>
        <taxon>Magnoliopsida</taxon>
        <taxon>eudicotyledons</taxon>
        <taxon>Gunneridae</taxon>
        <taxon>Pentapetalae</taxon>
        <taxon>rosids</taxon>
        <taxon>fabids</taxon>
        <taxon>Fabales</taxon>
        <taxon>Fabaceae</taxon>
        <taxon>Papilionoideae</taxon>
        <taxon>50 kb inversion clade</taxon>
        <taxon>NPAAA clade</taxon>
        <taxon>indigoferoid/millettioid clade</taxon>
        <taxon>Phaseoleae</taxon>
        <taxon>Flemingia</taxon>
    </lineage>
</organism>
<evidence type="ECO:0000313" key="2">
    <source>
        <dbReference type="Proteomes" id="UP001603857"/>
    </source>
</evidence>